<dbReference type="GO" id="GO:0031638">
    <property type="term" value="P:zymogen activation"/>
    <property type="evidence" value="ECO:0007669"/>
    <property type="project" value="TreeGrafter"/>
</dbReference>
<dbReference type="InterPro" id="IPR001190">
    <property type="entry name" value="SRCR"/>
</dbReference>
<name>A0A8D2KT54_VARKO</name>
<keyword evidence="6" id="KW-0325">Glycoprotein</keyword>
<reference evidence="10" key="1">
    <citation type="submission" date="2025-08" db="UniProtKB">
        <authorList>
            <consortium name="Ensembl"/>
        </authorList>
    </citation>
    <scope>IDENTIFICATION</scope>
</reference>
<feature type="signal peptide" evidence="8">
    <location>
        <begin position="1"/>
        <end position="27"/>
    </location>
</feature>
<dbReference type="GO" id="GO:0004252">
    <property type="term" value="F:serine-type endopeptidase activity"/>
    <property type="evidence" value="ECO:0007669"/>
    <property type="project" value="TreeGrafter"/>
</dbReference>
<evidence type="ECO:0000313" key="10">
    <source>
        <dbReference type="Ensembl" id="ENSVKKP00000005292.1"/>
    </source>
</evidence>
<keyword evidence="5 7" id="KW-1015">Disulfide bond</keyword>
<comment type="caution">
    <text evidence="7">Lacks conserved residue(s) required for the propagation of feature annotation.</text>
</comment>
<dbReference type="OMA" id="EYNGAWG"/>
<evidence type="ECO:0000259" key="9">
    <source>
        <dbReference type="PROSITE" id="PS50287"/>
    </source>
</evidence>
<sequence>WRCSTCGTVWLVIGCVVMLRLMDGGSSCSGRVELEYNGAWGTVCDDNWDLADAEVVCQQLGCGWAIQAVNASHFQKGTGPIHLDEVKCLGNESYLWNCPSEENQDCGHKEDAGVICSAKSTFNLTFSSSILQSWWSSQLLVQNTVVCSRSHNYPNAVCLWTAALLCMPSLDIF</sequence>
<evidence type="ECO:0000256" key="8">
    <source>
        <dbReference type="SAM" id="SignalP"/>
    </source>
</evidence>
<keyword evidence="11" id="KW-1185">Reference proteome</keyword>
<accession>A0A8D2KT54</accession>
<protein>
    <recommendedName>
        <fullName evidence="9">SRCR domain-containing protein</fullName>
    </recommendedName>
</protein>
<dbReference type="Pfam" id="PF00530">
    <property type="entry name" value="SRCR"/>
    <property type="match status" value="1"/>
</dbReference>
<keyword evidence="4" id="KW-0677">Repeat</keyword>
<dbReference type="PANTHER" id="PTHR48071">
    <property type="entry name" value="SRCR DOMAIN-CONTAINING PROTEIN"/>
    <property type="match status" value="1"/>
</dbReference>
<evidence type="ECO:0000256" key="5">
    <source>
        <dbReference type="ARBA" id="ARBA00023157"/>
    </source>
</evidence>
<proteinExistence type="predicted"/>
<dbReference type="PROSITE" id="PS00420">
    <property type="entry name" value="SRCR_1"/>
    <property type="match status" value="1"/>
</dbReference>
<dbReference type="GO" id="GO:0005886">
    <property type="term" value="C:plasma membrane"/>
    <property type="evidence" value="ECO:0007669"/>
    <property type="project" value="TreeGrafter"/>
</dbReference>
<dbReference type="Ensembl" id="ENSVKKT00000005440.1">
    <property type="protein sequence ID" value="ENSVKKP00000005292.1"/>
    <property type="gene ID" value="ENSVKKG00000003904.1"/>
</dbReference>
<evidence type="ECO:0000256" key="7">
    <source>
        <dbReference type="PROSITE-ProRule" id="PRU00196"/>
    </source>
</evidence>
<keyword evidence="2" id="KW-0964">Secreted</keyword>
<evidence type="ECO:0000256" key="6">
    <source>
        <dbReference type="ARBA" id="ARBA00023180"/>
    </source>
</evidence>
<dbReference type="Proteomes" id="UP000694545">
    <property type="component" value="Unplaced"/>
</dbReference>
<evidence type="ECO:0000256" key="4">
    <source>
        <dbReference type="ARBA" id="ARBA00022737"/>
    </source>
</evidence>
<feature type="disulfide bond" evidence="7">
    <location>
        <begin position="88"/>
        <end position="98"/>
    </location>
</feature>
<dbReference type="SMART" id="SM00202">
    <property type="entry name" value="SR"/>
    <property type="match status" value="1"/>
</dbReference>
<organism evidence="10 11">
    <name type="scientific">Varanus komodoensis</name>
    <name type="common">Komodo dragon</name>
    <dbReference type="NCBI Taxonomy" id="61221"/>
    <lineage>
        <taxon>Eukaryota</taxon>
        <taxon>Metazoa</taxon>
        <taxon>Chordata</taxon>
        <taxon>Craniata</taxon>
        <taxon>Vertebrata</taxon>
        <taxon>Euteleostomi</taxon>
        <taxon>Lepidosauria</taxon>
        <taxon>Squamata</taxon>
        <taxon>Bifurcata</taxon>
        <taxon>Unidentata</taxon>
        <taxon>Episquamata</taxon>
        <taxon>Toxicofera</taxon>
        <taxon>Anguimorpha</taxon>
        <taxon>Paleoanguimorpha</taxon>
        <taxon>Varanoidea</taxon>
        <taxon>Varanidae</taxon>
        <taxon>Varanus</taxon>
    </lineage>
</organism>
<dbReference type="PROSITE" id="PS50287">
    <property type="entry name" value="SRCR_2"/>
    <property type="match status" value="1"/>
</dbReference>
<comment type="subcellular location">
    <subcellularLocation>
        <location evidence="1">Secreted</location>
    </subcellularLocation>
</comment>
<evidence type="ECO:0000256" key="2">
    <source>
        <dbReference type="ARBA" id="ARBA00022525"/>
    </source>
</evidence>
<evidence type="ECO:0000256" key="1">
    <source>
        <dbReference type="ARBA" id="ARBA00004613"/>
    </source>
</evidence>
<dbReference type="GO" id="GO:0005615">
    <property type="term" value="C:extracellular space"/>
    <property type="evidence" value="ECO:0007669"/>
    <property type="project" value="TreeGrafter"/>
</dbReference>
<dbReference type="PANTHER" id="PTHR48071:SF15">
    <property type="entry name" value="SRCR DOMAIN-CONTAINING PROTEIN"/>
    <property type="match status" value="1"/>
</dbReference>
<dbReference type="AlphaFoldDB" id="A0A8D2KT54"/>
<evidence type="ECO:0000256" key="3">
    <source>
        <dbReference type="ARBA" id="ARBA00022729"/>
    </source>
</evidence>
<evidence type="ECO:0000313" key="11">
    <source>
        <dbReference type="Proteomes" id="UP000694545"/>
    </source>
</evidence>
<feature type="chain" id="PRO_5034344331" description="SRCR domain-containing protein" evidence="8">
    <location>
        <begin position="28"/>
        <end position="173"/>
    </location>
</feature>
<dbReference type="SUPFAM" id="SSF56487">
    <property type="entry name" value="SRCR-like"/>
    <property type="match status" value="1"/>
</dbReference>
<dbReference type="InterPro" id="IPR036772">
    <property type="entry name" value="SRCR-like_dom_sf"/>
</dbReference>
<feature type="domain" description="SRCR" evidence="9">
    <location>
        <begin position="19"/>
        <end position="117"/>
    </location>
</feature>
<dbReference type="Gene3D" id="3.10.250.10">
    <property type="entry name" value="SRCR-like domain"/>
    <property type="match status" value="1"/>
</dbReference>
<dbReference type="FunFam" id="3.10.250.10:FF:000002">
    <property type="entry name" value="Scavenger receptor cysteine-rich type 1 protein M130"/>
    <property type="match status" value="1"/>
</dbReference>
<keyword evidence="3 8" id="KW-0732">Signal</keyword>
<reference evidence="10" key="2">
    <citation type="submission" date="2025-09" db="UniProtKB">
        <authorList>
            <consortium name="Ensembl"/>
        </authorList>
    </citation>
    <scope>IDENTIFICATION</scope>
</reference>
<dbReference type="PRINTS" id="PR00258">
    <property type="entry name" value="SPERACTRCPTR"/>
</dbReference>